<evidence type="ECO:0008006" key="5">
    <source>
        <dbReference type="Google" id="ProtNLM"/>
    </source>
</evidence>
<protein>
    <recommendedName>
        <fullName evidence="5">Right handed beta helix domain-containing protein</fullName>
    </recommendedName>
</protein>
<evidence type="ECO:0000256" key="2">
    <source>
        <dbReference type="SAM" id="Phobius"/>
    </source>
</evidence>
<keyword evidence="4" id="KW-1185">Reference proteome</keyword>
<keyword evidence="2" id="KW-0812">Transmembrane</keyword>
<dbReference type="Gene3D" id="2.160.20.10">
    <property type="entry name" value="Single-stranded right-handed beta-helix, Pectin lyase-like"/>
    <property type="match status" value="1"/>
</dbReference>
<keyword evidence="2" id="KW-0472">Membrane</keyword>
<organism evidence="3 4">
    <name type="scientific">Prymnesium parvum</name>
    <name type="common">Toxic golden alga</name>
    <dbReference type="NCBI Taxonomy" id="97485"/>
    <lineage>
        <taxon>Eukaryota</taxon>
        <taxon>Haptista</taxon>
        <taxon>Haptophyta</taxon>
        <taxon>Prymnesiophyceae</taxon>
        <taxon>Prymnesiales</taxon>
        <taxon>Prymnesiaceae</taxon>
        <taxon>Prymnesium</taxon>
    </lineage>
</organism>
<dbReference type="InterPro" id="IPR012334">
    <property type="entry name" value="Pectin_lyas_fold"/>
</dbReference>
<evidence type="ECO:0000256" key="1">
    <source>
        <dbReference type="SAM" id="MobiDB-lite"/>
    </source>
</evidence>
<dbReference type="EMBL" id="JBGBPQ010000013">
    <property type="protein sequence ID" value="KAL1512269.1"/>
    <property type="molecule type" value="Genomic_DNA"/>
</dbReference>
<feature type="region of interest" description="Disordered" evidence="1">
    <location>
        <begin position="87"/>
        <end position="106"/>
    </location>
</feature>
<proteinExistence type="predicted"/>
<evidence type="ECO:0000313" key="4">
    <source>
        <dbReference type="Proteomes" id="UP001515480"/>
    </source>
</evidence>
<keyword evidence="2" id="KW-1133">Transmembrane helix</keyword>
<dbReference type="SUPFAM" id="SSF51126">
    <property type="entry name" value="Pectin lyase-like"/>
    <property type="match status" value="1"/>
</dbReference>
<sequence>MAGLSPQVPRLPHCRWGAARGVCIEVPLDRLDGASARLPPHHGARELGGASSSLCAPWCEPHNLSWASKCLGFTHCAACPPCAPPAPTPPPSAPPPPTHAFPTPKGPNGAAEWLSAALRRAIRDGEAHFLVPAQNYRFSDTVLLVRGATDLVLEVEPGATFEFFATGRSGGVAFLDCSNVHVRGNGLRLIPEAPFYAQGLVTRVHGSWFEADFDHAFLPPDNDAEPLSSTWSRVAFWDTATGAIHNVGNQFVTQSTYLGEAGANRSTWRIEVGNWNGWKGVQRAARGRTVTISASCAGLHAWSLQRCSQVHTSGVTVQFSACFGFIETGGAGGNTYTGLKISPFAGGMLATLADGFHSASATRGPTLQDSELSSTGDDFLNVHGHMTFVCALWGAEILTATLLYHEPSHGVAQPGEEFGLYDLSRARLGTLRVNRTALAADSEIDACQRAIRVATAPPYRIDGVLSRSAARMTIHHIWLMDPLPAAALSAPFAFVNFPVFANTGAIIRRNRFSHGFARMMLLESSHTAVYDNIIANARGVHVLGDVLWLEGALNLFDVSLRNNSIQYPLTHSSPIISSAALTSISFTIISSAALTSISSPIISSAALTTSPSPIISSAALSSTFADAPAPSDPSSAPPCISMSALSSALATAIAAGALATAIATAIATARSAAC</sequence>
<reference evidence="3 4" key="1">
    <citation type="journal article" date="2024" name="Science">
        <title>Giant polyketide synthase enzymes in the biosynthesis of giant marine polyether toxins.</title>
        <authorList>
            <person name="Fallon T.R."/>
            <person name="Shende V.V."/>
            <person name="Wierzbicki I.H."/>
            <person name="Pendleton A.L."/>
            <person name="Watervoot N.F."/>
            <person name="Auber R.P."/>
            <person name="Gonzalez D.J."/>
            <person name="Wisecaver J.H."/>
            <person name="Moore B.S."/>
        </authorList>
    </citation>
    <scope>NUCLEOTIDE SEQUENCE [LARGE SCALE GENOMIC DNA]</scope>
    <source>
        <strain evidence="3 4">12B1</strain>
    </source>
</reference>
<dbReference type="Proteomes" id="UP001515480">
    <property type="component" value="Unassembled WGS sequence"/>
</dbReference>
<gene>
    <name evidence="3" type="ORF">AB1Y20_005531</name>
</gene>
<dbReference type="InterPro" id="IPR011050">
    <property type="entry name" value="Pectin_lyase_fold/virulence"/>
</dbReference>
<dbReference type="AlphaFoldDB" id="A0AB34J4J1"/>
<accession>A0AB34J4J1</accession>
<feature type="transmembrane region" description="Helical" evidence="2">
    <location>
        <begin position="644"/>
        <end position="669"/>
    </location>
</feature>
<feature type="compositionally biased region" description="Pro residues" evidence="1">
    <location>
        <begin position="87"/>
        <end position="99"/>
    </location>
</feature>
<comment type="caution">
    <text evidence="3">The sequence shown here is derived from an EMBL/GenBank/DDBJ whole genome shotgun (WGS) entry which is preliminary data.</text>
</comment>
<name>A0AB34J4J1_PRYPA</name>
<evidence type="ECO:0000313" key="3">
    <source>
        <dbReference type="EMBL" id="KAL1512269.1"/>
    </source>
</evidence>